<keyword evidence="4" id="KW-1185">Reference proteome</keyword>
<dbReference type="InterPro" id="IPR014710">
    <property type="entry name" value="RmlC-like_jellyroll"/>
</dbReference>
<dbReference type="Proteomes" id="UP001153365">
    <property type="component" value="Unassembled WGS sequence"/>
</dbReference>
<gene>
    <name evidence="3" type="ORF">PPACK8108_LOCUS2144</name>
</gene>
<dbReference type="Gene3D" id="2.60.120.10">
    <property type="entry name" value="Jelly Rolls"/>
    <property type="match status" value="1"/>
</dbReference>
<dbReference type="PROSITE" id="PS51184">
    <property type="entry name" value="JMJC"/>
    <property type="match status" value="1"/>
</dbReference>
<dbReference type="SUPFAM" id="SSF51197">
    <property type="entry name" value="Clavaminate synthase-like"/>
    <property type="match status" value="1"/>
</dbReference>
<dbReference type="AlphaFoldDB" id="A0AAV0AJW5"/>
<evidence type="ECO:0000313" key="3">
    <source>
        <dbReference type="EMBL" id="CAH7667719.1"/>
    </source>
</evidence>
<sequence>MTIKKKNPFNFNFTDLNSSQVDEFVDRLPTAMELSRQICRNRPLVIRSYHQRQQQHGQRDARVEGVEDDEDIEVYHRMESIDSWNQSFILSNLGPDRLVTVARTPDGNADSIVDDKYFVEPQYERMRVDEFFKKLKSASLRSKASKTKRGDERHLKIKDHQRSTIVPDDNRDDDGDDVLYLQSQNGNLSDELSPLIKHLGSHLPLASKALADDRPDAVNLWIGDERSSTSLHKDPYENFYLVLKGSKSFTIFPPIEYYCMHEGLYIKSSYRQDQQHQHHLPNSSDHEIRSKYQRFKYSRPMRIKLYPGDLLYLPSNWFHQVDQSPLPIHKNRGSNDDDDHHLIIACNWWYDMDYTGSSHSSIEFIRREVLALNL</sequence>
<proteinExistence type="predicted"/>
<comment type="caution">
    <text evidence="3">The sequence shown here is derived from an EMBL/GenBank/DDBJ whole genome shotgun (WGS) entry which is preliminary data.</text>
</comment>
<accession>A0AAV0AJW5</accession>
<protein>
    <submittedName>
        <fullName evidence="3">Cupin-like domain-domain-containing protein</fullName>
    </submittedName>
</protein>
<dbReference type="EMBL" id="CALTRL010000367">
    <property type="protein sequence ID" value="CAH7667719.1"/>
    <property type="molecule type" value="Genomic_DNA"/>
</dbReference>
<reference evidence="3" key="1">
    <citation type="submission" date="2022-06" db="EMBL/GenBank/DDBJ databases">
        <authorList>
            <consortium name="SYNGENTA / RWTH Aachen University"/>
        </authorList>
    </citation>
    <scope>NUCLEOTIDE SEQUENCE</scope>
</reference>
<name>A0AAV0AJW5_PHAPC</name>
<dbReference type="Pfam" id="PF13621">
    <property type="entry name" value="Cupin_8"/>
    <property type="match status" value="1"/>
</dbReference>
<feature type="compositionally biased region" description="Basic and acidic residues" evidence="1">
    <location>
        <begin position="148"/>
        <end position="162"/>
    </location>
</feature>
<dbReference type="PANTHER" id="PTHR12461">
    <property type="entry name" value="HYPOXIA-INDUCIBLE FACTOR 1 ALPHA INHIBITOR-RELATED"/>
    <property type="match status" value="1"/>
</dbReference>
<feature type="region of interest" description="Disordered" evidence="1">
    <location>
        <begin position="142"/>
        <end position="176"/>
    </location>
</feature>
<dbReference type="InterPro" id="IPR041667">
    <property type="entry name" value="Cupin_8"/>
</dbReference>
<organism evidence="3 4">
    <name type="scientific">Phakopsora pachyrhizi</name>
    <name type="common">Asian soybean rust disease fungus</name>
    <dbReference type="NCBI Taxonomy" id="170000"/>
    <lineage>
        <taxon>Eukaryota</taxon>
        <taxon>Fungi</taxon>
        <taxon>Dikarya</taxon>
        <taxon>Basidiomycota</taxon>
        <taxon>Pucciniomycotina</taxon>
        <taxon>Pucciniomycetes</taxon>
        <taxon>Pucciniales</taxon>
        <taxon>Phakopsoraceae</taxon>
        <taxon>Phakopsora</taxon>
    </lineage>
</organism>
<feature type="domain" description="JmjC" evidence="2">
    <location>
        <begin position="181"/>
        <end position="365"/>
    </location>
</feature>
<evidence type="ECO:0000313" key="4">
    <source>
        <dbReference type="Proteomes" id="UP001153365"/>
    </source>
</evidence>
<evidence type="ECO:0000256" key="1">
    <source>
        <dbReference type="SAM" id="MobiDB-lite"/>
    </source>
</evidence>
<dbReference type="SMART" id="SM00558">
    <property type="entry name" value="JmjC"/>
    <property type="match status" value="1"/>
</dbReference>
<dbReference type="InterPro" id="IPR003347">
    <property type="entry name" value="JmjC_dom"/>
</dbReference>
<evidence type="ECO:0000259" key="2">
    <source>
        <dbReference type="PROSITE" id="PS51184"/>
    </source>
</evidence>
<dbReference type="PANTHER" id="PTHR12461:SF99">
    <property type="entry name" value="BIFUNCTIONAL PEPTIDASE AND (3S)-LYSYL HYDROXYLASE JMJD7"/>
    <property type="match status" value="1"/>
</dbReference>